<evidence type="ECO:0000313" key="2">
    <source>
        <dbReference type="Proteomes" id="UP000001249"/>
    </source>
</evidence>
<protein>
    <submittedName>
        <fullName evidence="1">Uncharacterized protein</fullName>
    </submittedName>
</protein>
<reference evidence="2" key="1">
    <citation type="journal article" date="2008" name="J. Bacteriol.">
        <title>Ma-LMM01 infecting toxic Microcystis aeruginosa illuminates diverse cyanophage genome strategies.</title>
        <authorList>
            <person name="Yoshida T."/>
            <person name="Nagasaki K."/>
            <person name="Takashima Y."/>
            <person name="Shirai Y."/>
            <person name="Tomaru Y."/>
            <person name="Takao Y."/>
            <person name="Sakamoto S."/>
            <person name="Hiroishi S."/>
            <person name="Ogata H."/>
        </authorList>
    </citation>
    <scope>NUCLEOTIDE SEQUENCE</scope>
</reference>
<dbReference type="RefSeq" id="YP_851182.1">
    <property type="nucleotide sequence ID" value="NC_008562.1"/>
</dbReference>
<keyword evidence="2" id="KW-1185">Reference proteome</keyword>
<proteinExistence type="predicted"/>
<dbReference type="KEGG" id="vg:4484446"/>
<accession>A0A7T2</accession>
<dbReference type="Proteomes" id="UP000001249">
    <property type="component" value="Segment"/>
</dbReference>
<organism evidence="1 2">
    <name type="scientific">Microcystis phage LMM01</name>
    <dbReference type="NCBI Taxonomy" id="2856824"/>
    <lineage>
        <taxon>Viruses</taxon>
        <taxon>Duplodnaviria</taxon>
        <taxon>Heunggongvirae</taxon>
        <taxon>Uroviricota</taxon>
        <taxon>Caudoviricetes</taxon>
        <taxon>Fukuivirus</taxon>
        <taxon>Fukuivirus LMM01</taxon>
    </lineage>
</organism>
<dbReference type="GeneID" id="4484446"/>
<sequence>MAAVIYLTTTPVTLLNYHLRQQGITPLVGHDTSCLEWGNFLEPVVVIWEEPPAIDHVTQVDGNTAYLVFDKIPAAWAARGTMYEVDPNQYQAILNKVGGVLTQQGRLNLWRAYHMAPRRLGAELLILSLLYKETGKPADWVEPSTRSNQVRLGRGARHILNLDSEVYVALMSNRRTDSIGVAIERVAACVRAGGPRPTWLALALEEWIARVGPTPSEDDLAFLDTLLN</sequence>
<name>A0A7T2_9CAUD</name>
<evidence type="ECO:0000313" key="1">
    <source>
        <dbReference type="EMBL" id="BAF36259.1"/>
    </source>
</evidence>
<dbReference type="EMBL" id="AB231700">
    <property type="protein sequence ID" value="BAF36259.1"/>
    <property type="molecule type" value="Genomic_DNA"/>
</dbReference>